<comment type="cofactor">
    <cofactor evidence="1 7 9">
        <name>pyridoxal 5'-phosphate</name>
        <dbReference type="ChEBI" id="CHEBI:597326"/>
    </cofactor>
</comment>
<dbReference type="InterPro" id="IPR024169">
    <property type="entry name" value="SP_NH2Trfase/AEP_transaminase"/>
</dbReference>
<reference evidence="11 12" key="1">
    <citation type="submission" date="2018-08" db="EMBL/GenBank/DDBJ databases">
        <title>A genome reference for cultivated species of the human gut microbiota.</title>
        <authorList>
            <person name="Zou Y."/>
            <person name="Xue W."/>
            <person name="Luo G."/>
        </authorList>
    </citation>
    <scope>NUCLEOTIDE SEQUENCE [LARGE SCALE GENOMIC DNA]</scope>
    <source>
        <strain evidence="11 12">AM47-6BH</strain>
    </source>
</reference>
<protein>
    <recommendedName>
        <fullName evidence="7">2-aminoethylphosphonate--pyruvate transaminase</fullName>
        <ecNumber evidence="7">2.6.1.37</ecNumber>
    </recommendedName>
    <alternativeName>
        <fullName evidence="7">2-aminoethylphosphonate aminotransferase</fullName>
    </alternativeName>
    <alternativeName>
        <fullName evidence="7">AEP transaminase</fullName>
        <shortName evidence="7">AEPT</shortName>
    </alternativeName>
</protein>
<dbReference type="GO" id="GO:0047304">
    <property type="term" value="F:2-aminoethylphosphonate-pyruvate transaminase activity"/>
    <property type="evidence" value="ECO:0007669"/>
    <property type="project" value="UniProtKB-UniRule"/>
</dbReference>
<gene>
    <name evidence="7" type="primary">phnW</name>
    <name evidence="11" type="ORF">DW967_07580</name>
</gene>
<dbReference type="Gene3D" id="3.90.1150.10">
    <property type="entry name" value="Aspartate Aminotransferase, domain 1"/>
    <property type="match status" value="1"/>
</dbReference>
<comment type="caution">
    <text evidence="11">The sequence shown here is derived from an EMBL/GenBank/DDBJ whole genome shotgun (WGS) entry which is preliminary data.</text>
</comment>
<evidence type="ECO:0000256" key="1">
    <source>
        <dbReference type="ARBA" id="ARBA00001933"/>
    </source>
</evidence>
<keyword evidence="2 7" id="KW-0032">Aminotransferase</keyword>
<comment type="similarity">
    <text evidence="7">Belongs to the class-V pyridoxal-phosphate-dependent aminotransferase family. PhnW subfamily.</text>
</comment>
<dbReference type="PANTHER" id="PTHR42778:SF1">
    <property type="entry name" value="2-AMINOETHYLPHOSPHONATE--PYRUVATE TRANSAMINASE"/>
    <property type="match status" value="1"/>
</dbReference>
<dbReference type="Gene3D" id="3.40.640.10">
    <property type="entry name" value="Type I PLP-dependent aspartate aminotransferase-like (Major domain)"/>
    <property type="match status" value="1"/>
</dbReference>
<evidence type="ECO:0000256" key="4">
    <source>
        <dbReference type="ARBA" id="ARBA00022898"/>
    </source>
</evidence>
<comment type="catalytic activity">
    <reaction evidence="6 7">
        <text>(2-aminoethyl)phosphonate + pyruvate = phosphonoacetaldehyde + L-alanine</text>
        <dbReference type="Rhea" id="RHEA:17021"/>
        <dbReference type="ChEBI" id="CHEBI:15361"/>
        <dbReference type="ChEBI" id="CHEBI:57418"/>
        <dbReference type="ChEBI" id="CHEBI:57972"/>
        <dbReference type="ChEBI" id="CHEBI:58383"/>
        <dbReference type="EC" id="2.6.1.37"/>
    </reaction>
</comment>
<keyword evidence="3 7" id="KW-0808">Transferase</keyword>
<feature type="binding site" evidence="8">
    <location>
        <position position="337"/>
    </location>
    <ligand>
        <name>substrate</name>
    </ligand>
</feature>
<accession>A0A413Q744</accession>
<dbReference type="SUPFAM" id="SSF53383">
    <property type="entry name" value="PLP-dependent transferases"/>
    <property type="match status" value="1"/>
</dbReference>
<dbReference type="InterPro" id="IPR012703">
    <property type="entry name" value="NH2EtPonate_pyrv_transaminase"/>
</dbReference>
<feature type="domain" description="Aminotransferase class V" evidence="10">
    <location>
        <begin position="36"/>
        <end position="327"/>
    </location>
</feature>
<dbReference type="HAMAP" id="MF_01376">
    <property type="entry name" value="PhnW_aminotrans_5"/>
    <property type="match status" value="1"/>
</dbReference>
<comment type="subunit">
    <text evidence="7">Homodimer.</text>
</comment>
<evidence type="ECO:0000259" key="10">
    <source>
        <dbReference type="Pfam" id="PF00266"/>
    </source>
</evidence>
<dbReference type="NCBIfam" id="TIGR03301">
    <property type="entry name" value="PhnW-AepZ"/>
    <property type="match status" value="1"/>
</dbReference>
<evidence type="ECO:0000256" key="3">
    <source>
        <dbReference type="ARBA" id="ARBA00022679"/>
    </source>
</evidence>
<name>A0A413Q744_9FIRM</name>
<dbReference type="EMBL" id="QSES01000012">
    <property type="protein sequence ID" value="RGZ92906.1"/>
    <property type="molecule type" value="Genomic_DNA"/>
</dbReference>
<dbReference type="NCBIfam" id="NF010006">
    <property type="entry name" value="PRK13479.1"/>
    <property type="match status" value="1"/>
</dbReference>
<keyword evidence="5 7" id="KW-0670">Pyruvate</keyword>
<evidence type="ECO:0000313" key="11">
    <source>
        <dbReference type="EMBL" id="RGZ92906.1"/>
    </source>
</evidence>
<keyword evidence="4 7" id="KW-0663">Pyridoxal phosphate</keyword>
<evidence type="ECO:0000256" key="6">
    <source>
        <dbReference type="ARBA" id="ARBA00049460"/>
    </source>
</evidence>
<proteinExistence type="inferred from homology"/>
<dbReference type="PANTHER" id="PTHR42778">
    <property type="entry name" value="2-AMINOETHYLPHOSPHONATE--PYRUVATE TRANSAMINASE"/>
    <property type="match status" value="1"/>
</dbReference>
<dbReference type="InterPro" id="IPR015422">
    <property type="entry name" value="PyrdxlP-dep_Trfase_small"/>
</dbReference>
<dbReference type="InterPro" id="IPR000192">
    <property type="entry name" value="Aminotrans_V_dom"/>
</dbReference>
<dbReference type="InterPro" id="IPR015424">
    <property type="entry name" value="PyrdxlP-dep_Trfase"/>
</dbReference>
<sequence length="362" mass="40897">MKYYKLLTPGPLTTTDTVKKEMLFDHCTWDDDYKVITQGIRAKLLKLAHVSEEEYTAVLMQGSGTFGVESVITSVIGGKEKLLICANGAYGERMEDIVKHAGISYEIYHEKYDRVPDAQKVAQILENDPAITHVSMVHSETTSGILNDIESVSRVVKEHDKTMIVDAMSSFGGVDIPVGEWGIDFIISSANKCIQGVPGFSFIIANKEKLIASKGKARSLSLDLYEQWETMNKDGKWRFTSPTHVVLAFAQALRELEAEGGIVARNKRYTDNNKLLISEMAKLGIKPYIDSTHQGPIITTFYYPENHKFSFSQMYEYIKERGYAIYPGKVTEADTFRIGNIGEIYEEDIRKLMEILREFLNQ</sequence>
<evidence type="ECO:0000256" key="2">
    <source>
        <dbReference type="ARBA" id="ARBA00022576"/>
    </source>
</evidence>
<dbReference type="InterPro" id="IPR015421">
    <property type="entry name" value="PyrdxlP-dep_Trfase_major"/>
</dbReference>
<feature type="modified residue" description="N6-(pyridoxal phosphate)lysine" evidence="7 9">
    <location>
        <position position="192"/>
    </location>
</feature>
<dbReference type="Pfam" id="PF00266">
    <property type="entry name" value="Aminotran_5"/>
    <property type="match status" value="1"/>
</dbReference>
<evidence type="ECO:0000313" key="12">
    <source>
        <dbReference type="Proteomes" id="UP000283721"/>
    </source>
</evidence>
<dbReference type="PIRSF" id="PIRSF000524">
    <property type="entry name" value="SPT"/>
    <property type="match status" value="1"/>
</dbReference>
<evidence type="ECO:0000256" key="7">
    <source>
        <dbReference type="HAMAP-Rule" id="MF_01376"/>
    </source>
</evidence>
<evidence type="ECO:0000256" key="8">
    <source>
        <dbReference type="PIRSR" id="PIRSR000524-1"/>
    </source>
</evidence>
<organism evidence="11 12">
    <name type="scientific">Agathobacter rectalis</name>
    <dbReference type="NCBI Taxonomy" id="39491"/>
    <lineage>
        <taxon>Bacteria</taxon>
        <taxon>Bacillati</taxon>
        <taxon>Bacillota</taxon>
        <taxon>Clostridia</taxon>
        <taxon>Lachnospirales</taxon>
        <taxon>Lachnospiraceae</taxon>
        <taxon>Agathobacter</taxon>
    </lineage>
</organism>
<comment type="function">
    <text evidence="7">Involved in phosphonate degradation.</text>
</comment>
<dbReference type="AlphaFoldDB" id="A0A413Q744"/>
<evidence type="ECO:0000256" key="5">
    <source>
        <dbReference type="ARBA" id="ARBA00023317"/>
    </source>
</evidence>
<dbReference type="GO" id="GO:0019700">
    <property type="term" value="P:organic phosphonate catabolic process"/>
    <property type="evidence" value="ECO:0007669"/>
    <property type="project" value="UniProtKB-UniRule"/>
</dbReference>
<dbReference type="EC" id="2.6.1.37" evidence="7"/>
<dbReference type="Proteomes" id="UP000283721">
    <property type="component" value="Unassembled WGS sequence"/>
</dbReference>
<evidence type="ECO:0000256" key="9">
    <source>
        <dbReference type="PIRSR" id="PIRSR000524-50"/>
    </source>
</evidence>
<dbReference type="NCBIfam" id="TIGR02326">
    <property type="entry name" value="transamin_PhnW"/>
    <property type="match status" value="1"/>
</dbReference>